<dbReference type="EMBL" id="RJSE01000008">
    <property type="protein sequence ID" value="RNL61076.1"/>
    <property type="molecule type" value="Genomic_DNA"/>
</dbReference>
<evidence type="ECO:0000313" key="1">
    <source>
        <dbReference type="EMBL" id="RNL61076.1"/>
    </source>
</evidence>
<sequence>MTSAETDGAPLDLREVFARPWSGRATIRRPWWLRWFPVASDLHFRTRISDAHLAETTGLTVHDTTTFPNGRVWERTMTARLVAPGRWQITADDMPGGAEQTVDAHGFAFTPYTILAPVLGPLRLPLRCTDEIELLDERTMLDTLEMRFLGVRVGTMTMRLERE</sequence>
<comment type="caution">
    <text evidence="1">The sequence shown here is derived from an EMBL/GenBank/DDBJ whole genome shotgun (WGS) entry which is preliminary data.</text>
</comment>
<dbReference type="RefSeq" id="WP_123228792.1">
    <property type="nucleotide sequence ID" value="NZ_RJSE01000008.1"/>
</dbReference>
<organism evidence="1 2">
    <name type="scientific">Nocardioides marmoriginsengisoli</name>
    <dbReference type="NCBI Taxonomy" id="661483"/>
    <lineage>
        <taxon>Bacteria</taxon>
        <taxon>Bacillati</taxon>
        <taxon>Actinomycetota</taxon>
        <taxon>Actinomycetes</taxon>
        <taxon>Propionibacteriales</taxon>
        <taxon>Nocardioidaceae</taxon>
        <taxon>Nocardioides</taxon>
    </lineage>
</organism>
<name>A0A3N0CDE3_9ACTN</name>
<reference evidence="1 2" key="1">
    <citation type="submission" date="2018-11" db="EMBL/GenBank/DDBJ databases">
        <authorList>
            <person name="Li F."/>
        </authorList>
    </citation>
    <scope>NUCLEOTIDE SEQUENCE [LARGE SCALE GENOMIC DNA]</scope>
    <source>
        <strain evidence="1 2">Gsoil 097</strain>
    </source>
</reference>
<dbReference type="Proteomes" id="UP000267128">
    <property type="component" value="Unassembled WGS sequence"/>
</dbReference>
<dbReference type="OrthoDB" id="1273722at2"/>
<dbReference type="AlphaFoldDB" id="A0A3N0CDE3"/>
<proteinExistence type="predicted"/>
<protein>
    <submittedName>
        <fullName evidence="1">DUF3833 family protein</fullName>
    </submittedName>
</protein>
<keyword evidence="2" id="KW-1185">Reference proteome</keyword>
<evidence type="ECO:0000313" key="2">
    <source>
        <dbReference type="Proteomes" id="UP000267128"/>
    </source>
</evidence>
<dbReference type="Pfam" id="PF12915">
    <property type="entry name" value="DUF3833"/>
    <property type="match status" value="1"/>
</dbReference>
<dbReference type="InterPro" id="IPR024409">
    <property type="entry name" value="DUF3833"/>
</dbReference>
<gene>
    <name evidence="1" type="ORF">EFK50_16990</name>
</gene>
<accession>A0A3N0CDE3</accession>